<keyword evidence="3" id="KW-0378">Hydrolase</keyword>
<evidence type="ECO:0000313" key="8">
    <source>
        <dbReference type="EMBL" id="MFD1160865.1"/>
    </source>
</evidence>
<name>A0ABW3R718_9FLAO</name>
<dbReference type="RefSeq" id="WP_311935024.1">
    <property type="nucleotide sequence ID" value="NZ_JAVSCK010000001.1"/>
</dbReference>
<dbReference type="EMBL" id="JBHTLJ010000001">
    <property type="protein sequence ID" value="MFD1160865.1"/>
    <property type="molecule type" value="Genomic_DNA"/>
</dbReference>
<keyword evidence="4" id="KW-0862">Zinc</keyword>
<keyword evidence="2" id="KW-0479">Metal-binding</keyword>
<evidence type="ECO:0000256" key="4">
    <source>
        <dbReference type="ARBA" id="ARBA00022833"/>
    </source>
</evidence>
<feature type="signal peptide" evidence="6">
    <location>
        <begin position="1"/>
        <end position="21"/>
    </location>
</feature>
<dbReference type="Gene3D" id="3.10.450.490">
    <property type="match status" value="1"/>
</dbReference>
<evidence type="ECO:0000256" key="5">
    <source>
        <dbReference type="ARBA" id="ARBA00023049"/>
    </source>
</evidence>
<keyword evidence="6" id="KW-0732">Signal</keyword>
<dbReference type="Proteomes" id="UP001597163">
    <property type="component" value="Unassembled WGS sequence"/>
</dbReference>
<evidence type="ECO:0000256" key="3">
    <source>
        <dbReference type="ARBA" id="ARBA00022801"/>
    </source>
</evidence>
<keyword evidence="1" id="KW-0645">Protease</keyword>
<dbReference type="Pfam" id="PF07504">
    <property type="entry name" value="FTP"/>
    <property type="match status" value="1"/>
</dbReference>
<protein>
    <recommendedName>
        <fullName evidence="7">FTP domain-containing protein</fullName>
    </recommendedName>
</protein>
<evidence type="ECO:0000313" key="9">
    <source>
        <dbReference type="Proteomes" id="UP001597163"/>
    </source>
</evidence>
<evidence type="ECO:0000256" key="1">
    <source>
        <dbReference type="ARBA" id="ARBA00022670"/>
    </source>
</evidence>
<proteinExistence type="predicted"/>
<organism evidence="8 9">
    <name type="scientific">Hwangdonia seohaensis</name>
    <dbReference type="NCBI Taxonomy" id="1240727"/>
    <lineage>
        <taxon>Bacteria</taxon>
        <taxon>Pseudomonadati</taxon>
        <taxon>Bacteroidota</taxon>
        <taxon>Flavobacteriia</taxon>
        <taxon>Flavobacteriales</taxon>
        <taxon>Flavobacteriaceae</taxon>
        <taxon>Hwangdonia</taxon>
    </lineage>
</organism>
<gene>
    <name evidence="8" type="ORF">ACFQ2E_00460</name>
</gene>
<feature type="domain" description="FTP" evidence="7">
    <location>
        <begin position="80"/>
        <end position="117"/>
    </location>
</feature>
<dbReference type="InterPro" id="IPR011096">
    <property type="entry name" value="FTP_domain"/>
</dbReference>
<evidence type="ECO:0000256" key="6">
    <source>
        <dbReference type="SAM" id="SignalP"/>
    </source>
</evidence>
<sequence>MKKTITLAMLLVICFIGFAQSQDKVGIIKKNQKGIITSVKFSAAMEKDKIPSTADAFFQTYLDVNSNDQFEKAFHKSKRKEFVHDHFDQYYKGIKVDGAGYNLHYKNGQMYFANGNFVKVGNVNSS</sequence>
<reference evidence="9" key="1">
    <citation type="journal article" date="2019" name="Int. J. Syst. Evol. Microbiol.">
        <title>The Global Catalogue of Microorganisms (GCM) 10K type strain sequencing project: providing services to taxonomists for standard genome sequencing and annotation.</title>
        <authorList>
            <consortium name="The Broad Institute Genomics Platform"/>
            <consortium name="The Broad Institute Genome Sequencing Center for Infectious Disease"/>
            <person name="Wu L."/>
            <person name="Ma J."/>
        </authorList>
    </citation>
    <scope>NUCLEOTIDE SEQUENCE [LARGE SCALE GENOMIC DNA]</scope>
    <source>
        <strain evidence="9">CCUG 63246</strain>
    </source>
</reference>
<evidence type="ECO:0000256" key="2">
    <source>
        <dbReference type="ARBA" id="ARBA00022723"/>
    </source>
</evidence>
<feature type="chain" id="PRO_5045458024" description="FTP domain-containing protein" evidence="6">
    <location>
        <begin position="22"/>
        <end position="126"/>
    </location>
</feature>
<accession>A0ABW3R718</accession>
<evidence type="ECO:0000259" key="7">
    <source>
        <dbReference type="Pfam" id="PF07504"/>
    </source>
</evidence>
<keyword evidence="9" id="KW-1185">Reference proteome</keyword>
<comment type="caution">
    <text evidence="8">The sequence shown here is derived from an EMBL/GenBank/DDBJ whole genome shotgun (WGS) entry which is preliminary data.</text>
</comment>
<keyword evidence="5" id="KW-0482">Metalloprotease</keyword>